<sequence>MNKIIRNIVFLLILSELLVANCSSSKTFWKNKLSTEDSIETFFMNNYKCQKYFYTHLNTVEKIYFDTVLYPNNLSERAYINRWKAMFLNDKAFFKQFTFFNNYFMKHHMKISKKELSCFQKQRGFTQDLSKNNFYNALKQRDMLNDVSYLYPLIRWAYVHKGIDMQLSRERVRNAEDIFGIKKGKVGDAQQYARFIALFSEEYESVSADLSLALNIPKIKAYKLLLVITYLESRGNIFAVSTTGAFGPTQLTLHYYMMYGEPNNPFSVKASLVKLANKFIYYKRIGKSLDSAVIAYKSGSLTKCQNSNNLGDVDCRYYYDYKRYMGEMKYLTSKGEISRHLTGKSYFNKDFKDFKRHKNRHNLKHYEPYQYALLKQGILGSRAVKSKYLHGSYFNSLGKMKRSDIYELQNHFGVHNIGVISDKNVCY</sequence>
<accession>A0A6S6UFC9</accession>
<dbReference type="Gene3D" id="1.10.530.10">
    <property type="match status" value="1"/>
</dbReference>
<dbReference type="AlphaFoldDB" id="A0A6S6UFC9"/>
<feature type="signal peptide" evidence="1">
    <location>
        <begin position="1"/>
        <end position="20"/>
    </location>
</feature>
<dbReference type="SUPFAM" id="SSF53955">
    <property type="entry name" value="Lysozyme-like"/>
    <property type="match status" value="1"/>
</dbReference>
<dbReference type="InterPro" id="IPR023346">
    <property type="entry name" value="Lysozyme-like_dom_sf"/>
</dbReference>
<feature type="chain" id="PRO_5028357678" description="Transglycosylase SLT domain-containing protein" evidence="1">
    <location>
        <begin position="21"/>
        <end position="427"/>
    </location>
</feature>
<reference evidence="2" key="1">
    <citation type="submission" date="2020-01" db="EMBL/GenBank/DDBJ databases">
        <authorList>
            <person name="Meier V. D."/>
            <person name="Meier V D."/>
        </authorList>
    </citation>
    <scope>NUCLEOTIDE SEQUENCE</scope>
    <source>
        <strain evidence="2">HLG_WM_MAG_05</strain>
    </source>
</reference>
<name>A0A6S6UFC9_9BACT</name>
<evidence type="ECO:0000256" key="1">
    <source>
        <dbReference type="SAM" id="SignalP"/>
    </source>
</evidence>
<protein>
    <recommendedName>
        <fullName evidence="3">Transglycosylase SLT domain-containing protein</fullName>
    </recommendedName>
</protein>
<gene>
    <name evidence="2" type="ORF">HELGO_WM8188</name>
</gene>
<keyword evidence="1" id="KW-0732">Signal</keyword>
<dbReference type="EMBL" id="CACVAU010000089">
    <property type="protein sequence ID" value="CAA6826556.1"/>
    <property type="molecule type" value="Genomic_DNA"/>
</dbReference>
<evidence type="ECO:0008006" key="3">
    <source>
        <dbReference type="Google" id="ProtNLM"/>
    </source>
</evidence>
<evidence type="ECO:0000313" key="2">
    <source>
        <dbReference type="EMBL" id="CAA6826556.1"/>
    </source>
</evidence>
<proteinExistence type="predicted"/>
<organism evidence="2">
    <name type="scientific">uncultured Sulfurovum sp</name>
    <dbReference type="NCBI Taxonomy" id="269237"/>
    <lineage>
        <taxon>Bacteria</taxon>
        <taxon>Pseudomonadati</taxon>
        <taxon>Campylobacterota</taxon>
        <taxon>Epsilonproteobacteria</taxon>
        <taxon>Campylobacterales</taxon>
        <taxon>Sulfurovaceae</taxon>
        <taxon>Sulfurovum</taxon>
        <taxon>environmental samples</taxon>
    </lineage>
</organism>